<reference evidence="2 3" key="1">
    <citation type="submission" date="2024-04" db="EMBL/GenBank/DDBJ databases">
        <title>A novel species isolated from cricket.</title>
        <authorList>
            <person name="Wang H.-C."/>
        </authorList>
    </citation>
    <scope>NUCLEOTIDE SEQUENCE [LARGE SCALE GENOMIC DNA]</scope>
    <source>
        <strain evidence="2 3">WL0021</strain>
    </source>
</reference>
<keyword evidence="3" id="KW-1185">Reference proteome</keyword>
<sequence length="88" mass="10123">MKITASNSTQSNLDAWTGHKYLNNRIEQSHRCIKRRTKPMLGFKSNTCANIILSGIETIQMMRRGQADYARNVPLNLKQQFEMLIPAK</sequence>
<protein>
    <submittedName>
        <fullName evidence="2">DDE-type integrase/transposase/recombinase</fullName>
    </submittedName>
</protein>
<name>A0ABV0BLC1_9HYPH</name>
<dbReference type="Proteomes" id="UP001418637">
    <property type="component" value="Unassembled WGS sequence"/>
</dbReference>
<feature type="domain" description="DDE" evidence="1">
    <location>
        <begin position="19"/>
        <end position="66"/>
    </location>
</feature>
<gene>
    <name evidence="2" type="ORF">WJT86_12120</name>
</gene>
<dbReference type="InterPro" id="IPR032874">
    <property type="entry name" value="DDE_dom"/>
</dbReference>
<organism evidence="2 3">
    <name type="scientific">Hohaiivirga grylli</name>
    <dbReference type="NCBI Taxonomy" id="3133970"/>
    <lineage>
        <taxon>Bacteria</taxon>
        <taxon>Pseudomonadati</taxon>
        <taxon>Pseudomonadota</taxon>
        <taxon>Alphaproteobacteria</taxon>
        <taxon>Hyphomicrobiales</taxon>
        <taxon>Methylobacteriaceae</taxon>
        <taxon>Hohaiivirga</taxon>
    </lineage>
</organism>
<dbReference type="RefSeq" id="WP_346337848.1">
    <property type="nucleotide sequence ID" value="NZ_JBBYXI010000012.1"/>
</dbReference>
<comment type="caution">
    <text evidence="2">The sequence shown here is derived from an EMBL/GenBank/DDBJ whole genome shotgun (WGS) entry which is preliminary data.</text>
</comment>
<proteinExistence type="predicted"/>
<dbReference type="EMBL" id="JBBYXI010000012">
    <property type="protein sequence ID" value="MEN3931798.1"/>
    <property type="molecule type" value="Genomic_DNA"/>
</dbReference>
<evidence type="ECO:0000259" key="1">
    <source>
        <dbReference type="Pfam" id="PF13610"/>
    </source>
</evidence>
<dbReference type="Pfam" id="PF13610">
    <property type="entry name" value="DDE_Tnp_IS240"/>
    <property type="match status" value="1"/>
</dbReference>
<accession>A0ABV0BLC1</accession>
<evidence type="ECO:0000313" key="3">
    <source>
        <dbReference type="Proteomes" id="UP001418637"/>
    </source>
</evidence>
<evidence type="ECO:0000313" key="2">
    <source>
        <dbReference type="EMBL" id="MEN3931798.1"/>
    </source>
</evidence>